<evidence type="ECO:0000313" key="2">
    <source>
        <dbReference type="EMBL" id="SDZ02298.1"/>
    </source>
</evidence>
<dbReference type="AlphaFoldDB" id="A0A1H3PMP8"/>
<proteinExistence type="predicted"/>
<keyword evidence="3" id="KW-1185">Reference proteome</keyword>
<dbReference type="RefSeq" id="WP_092552597.1">
    <property type="nucleotide sequence ID" value="NZ_FNPZ01000002.1"/>
</dbReference>
<evidence type="ECO:0008006" key="4">
    <source>
        <dbReference type="Google" id="ProtNLM"/>
    </source>
</evidence>
<sequence>MSTNTATCESCSMPIETGRYCEYCTDEYGALQDFDTRFAAMVSWQQRSNPGQSRAEAEAQTREFMSGMPAWRDHPALR</sequence>
<evidence type="ECO:0000256" key="1">
    <source>
        <dbReference type="SAM" id="MobiDB-lite"/>
    </source>
</evidence>
<dbReference type="STRING" id="381665.SAMN05216554_1983"/>
<name>A0A1H3PMP8_9MICO</name>
<evidence type="ECO:0000313" key="3">
    <source>
        <dbReference type="Proteomes" id="UP000198891"/>
    </source>
</evidence>
<dbReference type="OrthoDB" id="7065824at2"/>
<feature type="region of interest" description="Disordered" evidence="1">
    <location>
        <begin position="47"/>
        <end position="78"/>
    </location>
</feature>
<reference evidence="2 3" key="1">
    <citation type="submission" date="2016-10" db="EMBL/GenBank/DDBJ databases">
        <authorList>
            <person name="de Groot N.N."/>
        </authorList>
    </citation>
    <scope>NUCLEOTIDE SEQUENCE [LARGE SCALE GENOMIC DNA]</scope>
    <source>
        <strain evidence="2 3">CGMCC 4.3491</strain>
    </source>
</reference>
<gene>
    <name evidence="2" type="ORF">SAMN05216554_1983</name>
</gene>
<dbReference type="Proteomes" id="UP000198891">
    <property type="component" value="Unassembled WGS sequence"/>
</dbReference>
<organism evidence="2 3">
    <name type="scientific">Herbiconiux ginsengi</name>
    <dbReference type="NCBI Taxonomy" id="381665"/>
    <lineage>
        <taxon>Bacteria</taxon>
        <taxon>Bacillati</taxon>
        <taxon>Actinomycetota</taxon>
        <taxon>Actinomycetes</taxon>
        <taxon>Micrococcales</taxon>
        <taxon>Microbacteriaceae</taxon>
        <taxon>Herbiconiux</taxon>
    </lineage>
</organism>
<accession>A0A1H3PMP8</accession>
<protein>
    <recommendedName>
        <fullName evidence="4">Zinc ribbon domain-containing protein</fullName>
    </recommendedName>
</protein>
<dbReference type="EMBL" id="FNPZ01000002">
    <property type="protein sequence ID" value="SDZ02298.1"/>
    <property type="molecule type" value="Genomic_DNA"/>
</dbReference>